<evidence type="ECO:0000256" key="1">
    <source>
        <dbReference type="SAM" id="Phobius"/>
    </source>
</evidence>
<dbReference type="OrthoDB" id="5312133at2759"/>
<protein>
    <submittedName>
        <fullName evidence="2">Uncharacterized protein</fullName>
    </submittedName>
</protein>
<evidence type="ECO:0000313" key="2">
    <source>
        <dbReference type="EMBL" id="RVD82286.1"/>
    </source>
</evidence>
<dbReference type="AlphaFoldDB" id="A0A436ZU76"/>
<comment type="caution">
    <text evidence="2">The sequence shown here is derived from an EMBL/GenBank/DDBJ whole genome shotgun (WGS) entry which is preliminary data.</text>
</comment>
<proteinExistence type="predicted"/>
<reference evidence="2 3" key="1">
    <citation type="submission" date="2019-01" db="EMBL/GenBank/DDBJ databases">
        <title>Intercellular communication is required for trap formation in the nematode-trapping fungus Duddingtonia flagrans.</title>
        <authorList>
            <person name="Youssar L."/>
            <person name="Wernet V."/>
            <person name="Hensel N."/>
            <person name="Hildebrandt H.-G."/>
            <person name="Fischer R."/>
        </authorList>
    </citation>
    <scope>NUCLEOTIDE SEQUENCE [LARGE SCALE GENOMIC DNA]</scope>
    <source>
        <strain evidence="2 3">CBS H-5679</strain>
    </source>
</reference>
<dbReference type="PANTHER" id="PTHR42055:SF1">
    <property type="entry name" value="YALI0E03476P"/>
    <property type="match status" value="1"/>
</dbReference>
<accession>A0A436ZU76</accession>
<gene>
    <name evidence="2" type="ORF">DFL_006716</name>
</gene>
<keyword evidence="1" id="KW-0812">Transmembrane</keyword>
<name>A0A436ZU76_ARTFL</name>
<dbReference type="VEuPathDB" id="FungiDB:DFL_006716"/>
<dbReference type="PANTHER" id="PTHR42055">
    <property type="entry name" value="YALI0E03476P"/>
    <property type="match status" value="1"/>
</dbReference>
<keyword evidence="1" id="KW-1133">Transmembrane helix</keyword>
<dbReference type="Proteomes" id="UP000283090">
    <property type="component" value="Unassembled WGS sequence"/>
</dbReference>
<keyword evidence="3" id="KW-1185">Reference proteome</keyword>
<keyword evidence="1" id="KW-0472">Membrane</keyword>
<dbReference type="EMBL" id="SAEB01000009">
    <property type="protein sequence ID" value="RVD82286.1"/>
    <property type="molecule type" value="Genomic_DNA"/>
</dbReference>
<organism evidence="2 3">
    <name type="scientific">Arthrobotrys flagrans</name>
    <name type="common">Nematode-trapping fungus</name>
    <name type="synonym">Trichothecium flagrans</name>
    <dbReference type="NCBI Taxonomy" id="97331"/>
    <lineage>
        <taxon>Eukaryota</taxon>
        <taxon>Fungi</taxon>
        <taxon>Dikarya</taxon>
        <taxon>Ascomycota</taxon>
        <taxon>Pezizomycotina</taxon>
        <taxon>Orbiliomycetes</taxon>
        <taxon>Orbiliales</taxon>
        <taxon>Orbiliaceae</taxon>
        <taxon>Arthrobotrys</taxon>
    </lineage>
</organism>
<dbReference type="RefSeq" id="XP_067487830.1">
    <property type="nucleotide sequence ID" value="XM_067636188.1"/>
</dbReference>
<dbReference type="GeneID" id="93589027"/>
<evidence type="ECO:0000313" key="3">
    <source>
        <dbReference type="Proteomes" id="UP000283090"/>
    </source>
</evidence>
<feature type="transmembrane region" description="Helical" evidence="1">
    <location>
        <begin position="12"/>
        <end position="34"/>
    </location>
</feature>
<sequence length="573" mass="64286">MLLGRRLSPFRLIIYGIILFITITLFTSLSPVSLPTPATEALSTIQTKAKEKLGPHIPNWYEPGAHKTPQPTNGTASTSSWYEHWTWLNPFGSSRDFSESRIVLPPLPKRCSIYAYYDRDVKKEGQNRVDDAVMLAWRRAWWAAGFEPVILSPSDARKHGLYKNVKGRLGKREMLEYNILRWLAWDRMGTGVLSDFRVFPMGTAGDPVIPFLRRCDYGQSITRFTGLGSALFAADSTLIKAVVNNITSIDPSTIPEDITSPADLAADFFSVDPNPSSIAYYSRKVVSEKYATLEPHQLPKLINAHLHSHFLSQYPGGVQVLNPIKSLSDIFSLNPYILAQKLSQCPESPIPDSFAPQKTEERVSCDKDNIRFATQYANNTNAFTIGGIPHPMTLQGIMNDRLVPDLNWIRRNSPRDVFVKAITERIAEKGTGSGYRAVKLKELIAASLTSSLQSSTGTSSGVAVSIWGSLEKTWDLKELEWTVGFTFSDIIPAAPHFNQGEETVRKHKQIMEDSKTAVKATSTGLKKLRGAIEGWNLADFEVWRFVEAFEERRRNEREAWANREKGFGKGLER</sequence>